<reference evidence="3" key="1">
    <citation type="journal article" date="2020" name="Stud. Mycol.">
        <title>101 Dothideomycetes genomes: a test case for predicting lifestyles and emergence of pathogens.</title>
        <authorList>
            <person name="Haridas S."/>
            <person name="Albert R."/>
            <person name="Binder M."/>
            <person name="Bloem J."/>
            <person name="Labutti K."/>
            <person name="Salamov A."/>
            <person name="Andreopoulos B."/>
            <person name="Baker S."/>
            <person name="Barry K."/>
            <person name="Bills G."/>
            <person name="Bluhm B."/>
            <person name="Cannon C."/>
            <person name="Castanera R."/>
            <person name="Culley D."/>
            <person name="Daum C."/>
            <person name="Ezra D."/>
            <person name="Gonzalez J."/>
            <person name="Henrissat B."/>
            <person name="Kuo A."/>
            <person name="Liang C."/>
            <person name="Lipzen A."/>
            <person name="Lutzoni F."/>
            <person name="Magnuson J."/>
            <person name="Mondo S."/>
            <person name="Nolan M."/>
            <person name="Ohm R."/>
            <person name="Pangilinan J."/>
            <person name="Park H.-J."/>
            <person name="Ramirez L."/>
            <person name="Alfaro M."/>
            <person name="Sun H."/>
            <person name="Tritt A."/>
            <person name="Yoshinaga Y."/>
            <person name="Zwiers L.-H."/>
            <person name="Turgeon B."/>
            <person name="Goodwin S."/>
            <person name="Spatafora J."/>
            <person name="Crous P."/>
            <person name="Grigoriev I."/>
        </authorList>
    </citation>
    <scope>NUCLEOTIDE SEQUENCE</scope>
    <source>
        <strain evidence="3">CBS 175.79</strain>
    </source>
</reference>
<dbReference type="GO" id="GO:0003924">
    <property type="term" value="F:GTPase activity"/>
    <property type="evidence" value="ECO:0007669"/>
    <property type="project" value="InterPro"/>
</dbReference>
<dbReference type="SMART" id="SM00174">
    <property type="entry name" value="RHO"/>
    <property type="match status" value="1"/>
</dbReference>
<dbReference type="RefSeq" id="XP_033379089.1">
    <property type="nucleotide sequence ID" value="XM_033530617.1"/>
</dbReference>
<dbReference type="OrthoDB" id="25896at2759"/>
<keyword evidence="4" id="KW-1185">Reference proteome</keyword>
<dbReference type="AlphaFoldDB" id="A0A6A5XCV0"/>
<dbReference type="PRINTS" id="PR00449">
    <property type="entry name" value="RASTRNSFRMNG"/>
</dbReference>
<keyword evidence="1" id="KW-0547">Nucleotide-binding</keyword>
<name>A0A6A5XCV0_9PLEO</name>
<gene>
    <name evidence="3" type="ORF">BU24DRAFT_444047</name>
</gene>
<dbReference type="GeneID" id="54288014"/>
<organism evidence="3 4">
    <name type="scientific">Aaosphaeria arxii CBS 175.79</name>
    <dbReference type="NCBI Taxonomy" id="1450172"/>
    <lineage>
        <taxon>Eukaryota</taxon>
        <taxon>Fungi</taxon>
        <taxon>Dikarya</taxon>
        <taxon>Ascomycota</taxon>
        <taxon>Pezizomycotina</taxon>
        <taxon>Dothideomycetes</taxon>
        <taxon>Pleosporomycetidae</taxon>
        <taxon>Pleosporales</taxon>
        <taxon>Pleosporales incertae sedis</taxon>
        <taxon>Aaosphaeria</taxon>
    </lineage>
</organism>
<dbReference type="PANTHER" id="PTHR24072">
    <property type="entry name" value="RHO FAMILY GTPASE"/>
    <property type="match status" value="1"/>
</dbReference>
<dbReference type="Pfam" id="PF00071">
    <property type="entry name" value="Ras"/>
    <property type="match status" value="1"/>
</dbReference>
<evidence type="ECO:0000313" key="4">
    <source>
        <dbReference type="Proteomes" id="UP000799778"/>
    </source>
</evidence>
<dbReference type="Proteomes" id="UP000799778">
    <property type="component" value="Unassembled WGS sequence"/>
</dbReference>
<dbReference type="InterPro" id="IPR001806">
    <property type="entry name" value="Small_GTPase"/>
</dbReference>
<evidence type="ECO:0000256" key="2">
    <source>
        <dbReference type="ARBA" id="ARBA00023134"/>
    </source>
</evidence>
<dbReference type="SMART" id="SM00175">
    <property type="entry name" value="RAB"/>
    <property type="match status" value="1"/>
</dbReference>
<dbReference type="Gene3D" id="3.40.50.300">
    <property type="entry name" value="P-loop containing nucleotide triphosphate hydrolases"/>
    <property type="match status" value="1"/>
</dbReference>
<dbReference type="SUPFAM" id="SSF52540">
    <property type="entry name" value="P-loop containing nucleoside triphosphate hydrolases"/>
    <property type="match status" value="1"/>
</dbReference>
<evidence type="ECO:0000313" key="3">
    <source>
        <dbReference type="EMBL" id="KAF2010750.1"/>
    </source>
</evidence>
<dbReference type="InterPro" id="IPR027417">
    <property type="entry name" value="P-loop_NTPase"/>
</dbReference>
<evidence type="ECO:0000256" key="1">
    <source>
        <dbReference type="ARBA" id="ARBA00022741"/>
    </source>
</evidence>
<dbReference type="PROSITE" id="PS51419">
    <property type="entry name" value="RAB"/>
    <property type="match status" value="1"/>
</dbReference>
<keyword evidence="2" id="KW-0342">GTP-binding</keyword>
<protein>
    <submittedName>
        <fullName evidence="3">P-loop containing nucleoside triphosphate hydrolase protein</fullName>
    </submittedName>
</protein>
<dbReference type="InterPro" id="IPR003578">
    <property type="entry name" value="Small_GTPase_Rho"/>
</dbReference>
<keyword evidence="3" id="KW-0378">Hydrolase</keyword>
<proteinExistence type="predicted"/>
<sequence length="206" mass="23008">MEYLDAPPEITVLLLGDSEVGKSTFLSRLSIGGRPQDDGASHSELPALRDMDQPFQFNLTLYRRPYALAFYDTASPTNYTLLEPSFLILCFDITRRDSLLSLKQRWRELVNSHFDCNDALPVMVLGLKRDLRKEWTEEESRDGGRGPSVMPQEGLLVAQELRADLYAECSAVTGELCRQVLEDIAKTAAKTTTEKGAKTEGGCLVM</sequence>
<accession>A0A6A5XCV0</accession>
<dbReference type="GO" id="GO:0005525">
    <property type="term" value="F:GTP binding"/>
    <property type="evidence" value="ECO:0007669"/>
    <property type="project" value="UniProtKB-KW"/>
</dbReference>
<dbReference type="EMBL" id="ML978075">
    <property type="protein sequence ID" value="KAF2010750.1"/>
    <property type="molecule type" value="Genomic_DNA"/>
</dbReference>
<dbReference type="GO" id="GO:0007264">
    <property type="term" value="P:small GTPase-mediated signal transduction"/>
    <property type="evidence" value="ECO:0007669"/>
    <property type="project" value="InterPro"/>
</dbReference>